<dbReference type="Gene3D" id="3.40.50.300">
    <property type="entry name" value="P-loop containing nucleotide triphosphate hydrolases"/>
    <property type="match status" value="1"/>
</dbReference>
<dbReference type="InterPro" id="IPR027417">
    <property type="entry name" value="P-loop_NTPase"/>
</dbReference>
<gene>
    <name evidence="5" type="primary">tadA</name>
    <name evidence="5" type="ORF">HIU99_09545</name>
</gene>
<reference evidence="5 6" key="1">
    <citation type="submission" date="2020-04" db="EMBL/GenBank/DDBJ databases">
        <title>Marinobacter oceani sp. nov., isolated from marine solar saltern.</title>
        <authorList>
            <person name="Chen X.-Y."/>
        </authorList>
    </citation>
    <scope>NUCLEOTIDE SEQUENCE [LARGE SCALE GENOMIC DNA]</scope>
    <source>
        <strain evidence="5 6">W62</strain>
    </source>
</reference>
<evidence type="ECO:0000313" key="6">
    <source>
        <dbReference type="Proteomes" id="UP000567186"/>
    </source>
</evidence>
<dbReference type="PANTHER" id="PTHR30258:SF2">
    <property type="entry name" value="COMG OPERON PROTEIN 1"/>
    <property type="match status" value="1"/>
</dbReference>
<keyword evidence="6" id="KW-1185">Reference proteome</keyword>
<dbReference type="PROSITE" id="PS00662">
    <property type="entry name" value="T2SP_E"/>
    <property type="match status" value="1"/>
</dbReference>
<feature type="domain" description="Bacterial type II secretion system protein E" evidence="4">
    <location>
        <begin position="231"/>
        <end position="245"/>
    </location>
</feature>
<name>A0A7Y0RCT5_9GAMM</name>
<dbReference type="OrthoDB" id="9804785at2"/>
<sequence>MSEKSQAERSLRDHLLVEYTRLMADDQEALETLEAHALLSDAVAARATDLHLDPFPDHYRIRLRIDGIIVDVIEVTYDQGRRLVNQFKAMADLHPIPSVNCDEGSFVFSLDDTDLDLRVTSIPCVSGDKMAIRVLSPPESVQNIGALGIPVEGAQWIQRWMDATGGMFLVSGPTGSGKTTTLYALLHELKLSDNHVITLEEPVEYEIPGINQIQVDPLHELTFASGTQAMLRLDPDYVLIGEIRDTASAEAAISVATSGRSMMATLHSRDSVGTITSLRNLGLSDYEIAANLGLVASQRLVRKLCPECRIKGKPDDVARQWLQECGKEVPEEVWLPAGCAACNNLGFRGRIGIFEVWQLSEADYSRILRHEDEHSLRQALVDRGQSLMLDDGLVKAQNGDTTLRELLRAGVLLSGRHSGPEEGLRSGGR</sequence>
<dbReference type="RefSeq" id="WP_135955011.1">
    <property type="nucleotide sequence ID" value="NZ_JABCKY010000002.1"/>
</dbReference>
<dbReference type="AlphaFoldDB" id="A0A7Y0RCT5"/>
<dbReference type="CDD" id="cd01129">
    <property type="entry name" value="PulE-GspE-like"/>
    <property type="match status" value="1"/>
</dbReference>
<evidence type="ECO:0000259" key="4">
    <source>
        <dbReference type="PROSITE" id="PS00662"/>
    </source>
</evidence>
<proteinExistence type="inferred from homology"/>
<dbReference type="SUPFAM" id="SSF52540">
    <property type="entry name" value="P-loop containing nucleoside triphosphate hydrolases"/>
    <property type="match status" value="1"/>
</dbReference>
<evidence type="ECO:0000256" key="2">
    <source>
        <dbReference type="ARBA" id="ARBA00022741"/>
    </source>
</evidence>
<accession>A0A7Y0RCT5</accession>
<evidence type="ECO:0000256" key="1">
    <source>
        <dbReference type="ARBA" id="ARBA00006611"/>
    </source>
</evidence>
<dbReference type="Gene3D" id="3.30.450.90">
    <property type="match status" value="1"/>
</dbReference>
<organism evidence="5 6">
    <name type="scientific">Marinobacter orientalis</name>
    <dbReference type="NCBI Taxonomy" id="1928859"/>
    <lineage>
        <taxon>Bacteria</taxon>
        <taxon>Pseudomonadati</taxon>
        <taxon>Pseudomonadota</taxon>
        <taxon>Gammaproteobacteria</taxon>
        <taxon>Pseudomonadales</taxon>
        <taxon>Marinobacteraceae</taxon>
        <taxon>Marinobacter</taxon>
    </lineage>
</organism>
<protein>
    <submittedName>
        <fullName evidence="5">Flp pilus assembly complex ATPase component TadA</fullName>
    </submittedName>
</protein>
<keyword evidence="3" id="KW-0067">ATP-binding</keyword>
<dbReference type="PANTHER" id="PTHR30258">
    <property type="entry name" value="TYPE II SECRETION SYSTEM PROTEIN GSPE-RELATED"/>
    <property type="match status" value="1"/>
</dbReference>
<dbReference type="InterPro" id="IPR001482">
    <property type="entry name" value="T2SS/T4SS_dom"/>
</dbReference>
<comment type="caution">
    <text evidence="5">The sequence shown here is derived from an EMBL/GenBank/DDBJ whole genome shotgun (WGS) entry which is preliminary data.</text>
</comment>
<evidence type="ECO:0000313" key="5">
    <source>
        <dbReference type="EMBL" id="NMT63843.1"/>
    </source>
</evidence>
<dbReference type="InterPro" id="IPR003593">
    <property type="entry name" value="AAA+_ATPase"/>
</dbReference>
<dbReference type="GO" id="GO:0005886">
    <property type="term" value="C:plasma membrane"/>
    <property type="evidence" value="ECO:0007669"/>
    <property type="project" value="TreeGrafter"/>
</dbReference>
<dbReference type="GO" id="GO:0016887">
    <property type="term" value="F:ATP hydrolysis activity"/>
    <property type="evidence" value="ECO:0007669"/>
    <property type="project" value="TreeGrafter"/>
</dbReference>
<keyword evidence="2" id="KW-0547">Nucleotide-binding</keyword>
<dbReference type="Pfam" id="PF00437">
    <property type="entry name" value="T2SSE"/>
    <property type="match status" value="1"/>
</dbReference>
<dbReference type="SMART" id="SM00382">
    <property type="entry name" value="AAA"/>
    <property type="match status" value="1"/>
</dbReference>
<dbReference type="EMBL" id="JABCKY010000002">
    <property type="protein sequence ID" value="NMT63843.1"/>
    <property type="molecule type" value="Genomic_DNA"/>
</dbReference>
<comment type="similarity">
    <text evidence="1">Belongs to the GSP E family.</text>
</comment>
<dbReference type="Proteomes" id="UP000567186">
    <property type="component" value="Unassembled WGS sequence"/>
</dbReference>
<dbReference type="GO" id="GO:0005524">
    <property type="term" value="F:ATP binding"/>
    <property type="evidence" value="ECO:0007669"/>
    <property type="project" value="UniProtKB-KW"/>
</dbReference>
<evidence type="ECO:0000256" key="3">
    <source>
        <dbReference type="ARBA" id="ARBA00022840"/>
    </source>
</evidence>